<protein>
    <submittedName>
        <fullName evidence="1">Uncharacterized protein</fullName>
    </submittedName>
</protein>
<gene>
    <name evidence="1" type="ORF">MSG28_004126</name>
</gene>
<evidence type="ECO:0000313" key="2">
    <source>
        <dbReference type="Proteomes" id="UP001064048"/>
    </source>
</evidence>
<dbReference type="EMBL" id="CM046106">
    <property type="protein sequence ID" value="KAI8435971.1"/>
    <property type="molecule type" value="Genomic_DNA"/>
</dbReference>
<sequence>MSNIGAADSWENQADVIGEQGAKDSNDVSTKFSTLNVNAVEFVPSFCMPSQANETSESPSSPQKSESGSTNSADSPVLNGCGERGDSGDGGAASASPRVEEPPPVPPAAAAPVPAPAAPPVPPDVSPTVDSWEAEADDALLTPEENNEPDEEEIDQQVQNTEDGELTKKVPKKKPPRVEDTRSKKEHVNVVFIGHVDAGKSTIGGQIMSLTGMVDKRTLDKYEREAREKSRESWYLSWALDTNQEERDKGKTVEVGRAYFETEKKHFTILDAPGHKSFVPNMIGGAAQADLAVLVISARKGEFETGFDRGGQTREHAMLAKTAGVKHLVALVNKMDDPTVNWDEKRYNECRDKILPYLKKLGFNTAKDLSFLPVSGQTGQGLLERVSEDICSWYTGPSFIQLIDELPSLNRKMDGPFIMPVVDKYKDMGTVLMGKVEAGTTRKGSTLFLMPNRVQVNVDQLWSDDIEVTSIGPGENVKVKLKGIEEEDVSPGFVLCDIAEPITTGRALICLVDKKTGDKSKTRPRFVKQDQVAIMRIECAGIICLEPFKKFAQMGRFTLRDENKTIAIGKVLKQIFKLHKQHVRSTKTNHKKKIINHDILKSYILEEFQVQNFNYSGNACRNSDDELKIITERNKQLVHEIKTKVEEYERQQIQYGKFKSARKDGKQQIFLQFFTEVKKESKEYSVQLLKDTNTKRYEVYETAYKGDFNQVKVKIDQEASLVTTRDSIVKLLIEFGANVNEADVLHATPLHRAASLGRNNIVELLLSHNIKVDPQDSTGSTPFVPYAICDFQKYRNIIIPPACVQVEKGVITNIKPAPVEHWEPLFIFDMGNDGDVEEQSIEDGKLEECSGASKHIKNKHFKPLQIVMESFEGLLPATSLPHTVFFLLNNNDNVNGIDITIAKLQTIIRSNTMEQNNTHSISLNYERKYDVDENQTANRMSSDIISSLQLDKAITSNRVIVAKEINGCDSSFITSCILGHCIKNKQAVLLITTHNSLLHYQNVGLKMNYNLEKYIDSGLIKIFKLDEVLVNLLLANETDSLQNIFCSLNENMNLIKANNAVVNIIFDGVSHLFDMQHSLRDVNKFCNNIIKLGRRDPNSFVLFHCNLASDVDVTHVMTNLLCHTAHTILEVGNLSSGLSADVSGHLTIKHPGQKLALDHMYTMDMKPSRYLFKLFDRGVKLFAPGTVTNELSSVTVSSAVAGGVQRGRLFLIDLAGSERAGLRARRLEGAHINRSLLALANCIMALSGGARYVNYRDSKLTRLLREVLGGRCRTAMVAHVAPGGAHRETTRSTLHYAQRASSITNKVERELVATPMHMSQYRKTKEEQQQLALEVSQQETEESAAHLKSLREAIVSTFKQQMRLRRRLMELDSHLLGLALDAERQHAAISHWEARFNRLYKPINMPSSRLSTHQSYRGGTGASSTSSVGNERAEAEVAVEQAWSELAGVEREQEAARAERDRVERQLEQVRLRGAQLEQELPARISSGPEREVLALVCRVHELEADKLALQGERAARAHELRRRDLALQRRDAQRRLSDEIITRQRRALEDGEPLEETGGTSQTSQITGSDAKEIQSADENNSEVPEPETNEEKTEVIDPDVLLILGDPAEEINKFGPEINENIASRWTPILKKGLGKEEKDTITKQYQVPSNCTLLQSPKLNPEINSAISDAAKNRDKKLESTQQQLGVGLTALGRAMTLAITDYDKEKMTVIKHMNNAARILTDLHFNETRGRKLLITPTLDKNFLELVKDVGHDEYLYGKNLSENIKTLKSIENSSKTIKKPEQPRGSAYTSSGKQKQGNAYNPPRYQQRFTPSPRGAARGGFRKPLPPPRRPAASQVANQIRKDTPRASR</sequence>
<proteinExistence type="predicted"/>
<evidence type="ECO:0000313" key="1">
    <source>
        <dbReference type="EMBL" id="KAI8435971.1"/>
    </source>
</evidence>
<comment type="caution">
    <text evidence="1">The sequence shown here is derived from an EMBL/GenBank/DDBJ whole genome shotgun (WGS) entry which is preliminary data.</text>
</comment>
<keyword evidence="2" id="KW-1185">Reference proteome</keyword>
<reference evidence="1 2" key="1">
    <citation type="journal article" date="2022" name="Genome Biol. Evol.">
        <title>The Spruce Budworm Genome: Reconstructing the Evolutionary History of Antifreeze Proteins.</title>
        <authorList>
            <person name="Beliveau C."/>
            <person name="Gagne P."/>
            <person name="Picq S."/>
            <person name="Vernygora O."/>
            <person name="Keeling C.I."/>
            <person name="Pinkney K."/>
            <person name="Doucet D."/>
            <person name="Wen F."/>
            <person name="Johnston J.S."/>
            <person name="Maaroufi H."/>
            <person name="Boyle B."/>
            <person name="Laroche J."/>
            <person name="Dewar K."/>
            <person name="Juretic N."/>
            <person name="Blackburn G."/>
            <person name="Nisole A."/>
            <person name="Brunet B."/>
            <person name="Brandao M."/>
            <person name="Lumley L."/>
            <person name="Duan J."/>
            <person name="Quan G."/>
            <person name="Lucarotti C.J."/>
            <person name="Roe A.D."/>
            <person name="Sperling F.A.H."/>
            <person name="Levesque R.C."/>
            <person name="Cusson M."/>
        </authorList>
    </citation>
    <scope>NUCLEOTIDE SEQUENCE [LARGE SCALE GENOMIC DNA]</scope>
    <source>
        <strain evidence="1">Glfc:IPQL:Cfum</strain>
    </source>
</reference>
<organism evidence="1 2">
    <name type="scientific">Choristoneura fumiferana</name>
    <name type="common">Spruce budworm moth</name>
    <name type="synonym">Archips fumiferana</name>
    <dbReference type="NCBI Taxonomy" id="7141"/>
    <lineage>
        <taxon>Eukaryota</taxon>
        <taxon>Metazoa</taxon>
        <taxon>Ecdysozoa</taxon>
        <taxon>Arthropoda</taxon>
        <taxon>Hexapoda</taxon>
        <taxon>Insecta</taxon>
        <taxon>Pterygota</taxon>
        <taxon>Neoptera</taxon>
        <taxon>Endopterygota</taxon>
        <taxon>Lepidoptera</taxon>
        <taxon>Glossata</taxon>
        <taxon>Ditrysia</taxon>
        <taxon>Tortricoidea</taxon>
        <taxon>Tortricidae</taxon>
        <taxon>Tortricinae</taxon>
        <taxon>Choristoneura</taxon>
    </lineage>
</organism>
<accession>A0ACC0KHF3</accession>
<dbReference type="Proteomes" id="UP001064048">
    <property type="component" value="Chromosome 6"/>
</dbReference>
<name>A0ACC0KHF3_CHOFU</name>